<keyword evidence="1" id="KW-0175">Coiled coil</keyword>
<name>A0A0K1E791_CHOCO</name>
<feature type="coiled-coil region" evidence="1">
    <location>
        <begin position="81"/>
        <end position="115"/>
    </location>
</feature>
<sequence>MRWYIVAASALALTACREGSSDKALGSERDGLQHGGQPAQQTPESRVDRGQIENYQAQERVERPVVREQVPQSAAVDMSEIQSYERELSDYDRELTQYERELVVRERQLAAQEEALRREQAAFDEGYDARAEQEPRGGAIMAPLVGPYQDEYERQMTEEQAAQEQARRAEERVQGVNEQQNGGFVVPPYGYGVDAQGTRGAPVQNPNQPMGSPYAPGQTGGNSAQPAQGQPMGSPYAPGQSGGTSAQPSPNQQLGSPYTAPQQAAGARPGQVQGTGFQGRPGVQAVPGVQGAPAVQGGASVAPSRP</sequence>
<gene>
    <name evidence="3" type="ORF">CMC5_008460</name>
</gene>
<evidence type="ECO:0000313" key="4">
    <source>
        <dbReference type="Proteomes" id="UP000067626"/>
    </source>
</evidence>
<feature type="compositionally biased region" description="Basic and acidic residues" evidence="2">
    <location>
        <begin position="19"/>
        <end position="32"/>
    </location>
</feature>
<feature type="compositionally biased region" description="Low complexity" evidence="2">
    <location>
        <begin position="182"/>
        <end position="193"/>
    </location>
</feature>
<dbReference type="RefSeq" id="WP_050429195.1">
    <property type="nucleotide sequence ID" value="NZ_CP012159.1"/>
</dbReference>
<dbReference type="EMBL" id="CP012159">
    <property type="protein sequence ID" value="AKT36725.1"/>
    <property type="molecule type" value="Genomic_DNA"/>
</dbReference>
<keyword evidence="4" id="KW-1185">Reference proteome</keyword>
<proteinExistence type="predicted"/>
<dbReference type="PROSITE" id="PS51257">
    <property type="entry name" value="PROKAR_LIPOPROTEIN"/>
    <property type="match status" value="1"/>
</dbReference>
<feature type="region of interest" description="Disordered" evidence="2">
    <location>
        <begin position="153"/>
        <end position="306"/>
    </location>
</feature>
<evidence type="ECO:0000313" key="3">
    <source>
        <dbReference type="EMBL" id="AKT36725.1"/>
    </source>
</evidence>
<dbReference type="KEGG" id="ccro:CMC5_008460"/>
<feature type="compositionally biased region" description="Polar residues" evidence="2">
    <location>
        <begin position="243"/>
        <end position="256"/>
    </location>
</feature>
<dbReference type="STRING" id="52.CMC5_008460"/>
<feature type="compositionally biased region" description="Low complexity" evidence="2">
    <location>
        <begin position="260"/>
        <end position="306"/>
    </location>
</feature>
<evidence type="ECO:0000256" key="1">
    <source>
        <dbReference type="SAM" id="Coils"/>
    </source>
</evidence>
<dbReference type="AlphaFoldDB" id="A0A0K1E791"/>
<evidence type="ECO:0000256" key="2">
    <source>
        <dbReference type="SAM" id="MobiDB-lite"/>
    </source>
</evidence>
<feature type="region of interest" description="Disordered" evidence="2">
    <location>
        <begin position="18"/>
        <end position="78"/>
    </location>
</feature>
<reference evidence="3 4" key="1">
    <citation type="submission" date="2015-07" db="EMBL/GenBank/DDBJ databases">
        <title>Genome analysis of myxobacterium Chondromyces crocatus Cm c5 reveals a high potential for natural compound synthesis and the genetic basis for the loss of fruiting body formation.</title>
        <authorList>
            <person name="Zaburannyi N."/>
            <person name="Bunk B."/>
            <person name="Maier J."/>
            <person name="Overmann J."/>
            <person name="Mueller R."/>
        </authorList>
    </citation>
    <scope>NUCLEOTIDE SEQUENCE [LARGE SCALE GENOMIC DNA]</scope>
    <source>
        <strain evidence="3 4">Cm c5</strain>
    </source>
</reference>
<dbReference type="Proteomes" id="UP000067626">
    <property type="component" value="Chromosome"/>
</dbReference>
<protein>
    <submittedName>
        <fullName evidence="3">Uncharacterized protein</fullName>
    </submittedName>
</protein>
<organism evidence="3 4">
    <name type="scientific">Chondromyces crocatus</name>
    <dbReference type="NCBI Taxonomy" id="52"/>
    <lineage>
        <taxon>Bacteria</taxon>
        <taxon>Pseudomonadati</taxon>
        <taxon>Myxococcota</taxon>
        <taxon>Polyangia</taxon>
        <taxon>Polyangiales</taxon>
        <taxon>Polyangiaceae</taxon>
        <taxon>Chondromyces</taxon>
    </lineage>
</organism>
<dbReference type="OrthoDB" id="10017350at2"/>
<accession>A0A0K1E791</accession>